<protein>
    <recommendedName>
        <fullName evidence="4">DUF2178 domain-containing protein</fullName>
    </recommendedName>
</protein>
<feature type="transmembrane region" description="Helical" evidence="1">
    <location>
        <begin position="58"/>
        <end position="78"/>
    </location>
</feature>
<sequence length="152" mass="16346">MPMEDTEQTPDIPRLRSGHRRFDRRRAARSRLLSGLVFDAVLLLAAGVWLLAGRWPVAAAWAVFAVGAAVWAVAEHRVQGGDPARLDRSSLHRGSPSMASVIAVIAVAAVFAVTLGSGMGWGWDDVALITVPAGVLSVVTSWWQGRRSRPGR</sequence>
<proteinExistence type="predicted"/>
<dbReference type="RefSeq" id="WP_370720890.1">
    <property type="nucleotide sequence ID" value="NZ_JBGGTQ010000016.1"/>
</dbReference>
<organism evidence="2 3">
    <name type="scientific">Kineococcus mangrovi</name>
    <dbReference type="NCBI Taxonomy" id="1660183"/>
    <lineage>
        <taxon>Bacteria</taxon>
        <taxon>Bacillati</taxon>
        <taxon>Actinomycetota</taxon>
        <taxon>Actinomycetes</taxon>
        <taxon>Kineosporiales</taxon>
        <taxon>Kineosporiaceae</taxon>
        <taxon>Kineococcus</taxon>
    </lineage>
</organism>
<accession>A0ABV4I7J8</accession>
<keyword evidence="1" id="KW-1133">Transmembrane helix</keyword>
<feature type="transmembrane region" description="Helical" evidence="1">
    <location>
        <begin position="99"/>
        <end position="120"/>
    </location>
</feature>
<evidence type="ECO:0000313" key="3">
    <source>
        <dbReference type="Proteomes" id="UP001566476"/>
    </source>
</evidence>
<keyword evidence="3" id="KW-1185">Reference proteome</keyword>
<dbReference type="Proteomes" id="UP001566476">
    <property type="component" value="Unassembled WGS sequence"/>
</dbReference>
<keyword evidence="1" id="KW-0472">Membrane</keyword>
<evidence type="ECO:0008006" key="4">
    <source>
        <dbReference type="Google" id="ProtNLM"/>
    </source>
</evidence>
<feature type="transmembrane region" description="Helical" evidence="1">
    <location>
        <begin position="32"/>
        <end position="52"/>
    </location>
</feature>
<dbReference type="EMBL" id="JBGGTQ010000016">
    <property type="protein sequence ID" value="MEZ0494658.1"/>
    <property type="molecule type" value="Genomic_DNA"/>
</dbReference>
<gene>
    <name evidence="2" type="ORF">AB2L28_20670</name>
</gene>
<keyword evidence="1" id="KW-0812">Transmembrane</keyword>
<evidence type="ECO:0000313" key="2">
    <source>
        <dbReference type="EMBL" id="MEZ0494658.1"/>
    </source>
</evidence>
<name>A0ABV4I7J8_9ACTN</name>
<reference evidence="2 3" key="1">
    <citation type="submission" date="2024-07" db="EMBL/GenBank/DDBJ databases">
        <authorList>
            <person name="Thanompreechachai J."/>
            <person name="Duangmal K."/>
        </authorList>
    </citation>
    <scope>NUCLEOTIDE SEQUENCE [LARGE SCALE GENOMIC DNA]</scope>
    <source>
        <strain evidence="2 3">TBRC 1896</strain>
    </source>
</reference>
<comment type="caution">
    <text evidence="2">The sequence shown here is derived from an EMBL/GenBank/DDBJ whole genome shotgun (WGS) entry which is preliminary data.</text>
</comment>
<feature type="transmembrane region" description="Helical" evidence="1">
    <location>
        <begin position="126"/>
        <end position="143"/>
    </location>
</feature>
<evidence type="ECO:0000256" key="1">
    <source>
        <dbReference type="SAM" id="Phobius"/>
    </source>
</evidence>